<keyword evidence="3" id="KW-1185">Reference proteome</keyword>
<gene>
    <name evidence="2" type="ORF">H1P_2070006</name>
</gene>
<sequence>MAITAYSGSGNTENATTPTKYSESQGALTLVSHGEDFVSQGFVTKDNRNVNFERVAVNVENVTAYQTKPAFDPDQDGDIQSQEAVNILDEFKTVQLQFSPEDRELLTQAIIG</sequence>
<organism evidence="2 3">
    <name type="scientific">Hyella patelloides LEGE 07179</name>
    <dbReference type="NCBI Taxonomy" id="945734"/>
    <lineage>
        <taxon>Bacteria</taxon>
        <taxon>Bacillati</taxon>
        <taxon>Cyanobacteriota</taxon>
        <taxon>Cyanophyceae</taxon>
        <taxon>Pleurocapsales</taxon>
        <taxon>Hyellaceae</taxon>
        <taxon>Hyella</taxon>
    </lineage>
</organism>
<reference evidence="2 3" key="1">
    <citation type="submission" date="2019-01" db="EMBL/GenBank/DDBJ databases">
        <authorList>
            <person name="Brito A."/>
        </authorList>
    </citation>
    <scope>NUCLEOTIDE SEQUENCE [LARGE SCALE GENOMIC DNA]</scope>
    <source>
        <strain evidence="2">1</strain>
    </source>
</reference>
<proteinExistence type="predicted"/>
<dbReference type="EMBL" id="CAACVJ010000121">
    <property type="protein sequence ID" value="VEP13596.1"/>
    <property type="molecule type" value="Genomic_DNA"/>
</dbReference>
<evidence type="ECO:0000313" key="2">
    <source>
        <dbReference type="EMBL" id="VEP13596.1"/>
    </source>
</evidence>
<feature type="region of interest" description="Disordered" evidence="1">
    <location>
        <begin position="1"/>
        <end position="23"/>
    </location>
</feature>
<name>A0A563VQ53_9CYAN</name>
<evidence type="ECO:0000256" key="1">
    <source>
        <dbReference type="SAM" id="MobiDB-lite"/>
    </source>
</evidence>
<dbReference type="AlphaFoldDB" id="A0A563VQ53"/>
<dbReference type="Proteomes" id="UP000320055">
    <property type="component" value="Unassembled WGS sequence"/>
</dbReference>
<dbReference type="RefSeq" id="WP_144871836.1">
    <property type="nucleotide sequence ID" value="NZ_LR213956.1"/>
</dbReference>
<dbReference type="OrthoDB" id="9990893at2"/>
<protein>
    <submittedName>
        <fullName evidence="2">Uncharacterized protein</fullName>
    </submittedName>
</protein>
<accession>A0A563VQ53</accession>
<evidence type="ECO:0000313" key="3">
    <source>
        <dbReference type="Proteomes" id="UP000320055"/>
    </source>
</evidence>